<dbReference type="InterPro" id="IPR051481">
    <property type="entry name" value="BTB-POZ/Galectin-3-binding"/>
</dbReference>
<name>A0ABP0G5S6_CLALP</name>
<dbReference type="PROSITE" id="PS50097">
    <property type="entry name" value="BTB"/>
    <property type="match status" value="1"/>
</dbReference>
<protein>
    <recommendedName>
        <fullName evidence="1">BTB domain-containing protein</fullName>
    </recommendedName>
</protein>
<organism evidence="2 3">
    <name type="scientific">Clavelina lepadiformis</name>
    <name type="common">Light-bulb sea squirt</name>
    <name type="synonym">Ascidia lepadiformis</name>
    <dbReference type="NCBI Taxonomy" id="159417"/>
    <lineage>
        <taxon>Eukaryota</taxon>
        <taxon>Metazoa</taxon>
        <taxon>Chordata</taxon>
        <taxon>Tunicata</taxon>
        <taxon>Ascidiacea</taxon>
        <taxon>Aplousobranchia</taxon>
        <taxon>Clavelinidae</taxon>
        <taxon>Clavelina</taxon>
    </lineage>
</organism>
<accession>A0ABP0G5S6</accession>
<dbReference type="PANTHER" id="PTHR24410">
    <property type="entry name" value="HL07962P-RELATED"/>
    <property type="match status" value="1"/>
</dbReference>
<feature type="domain" description="BTB" evidence="1">
    <location>
        <begin position="1"/>
        <end position="65"/>
    </location>
</feature>
<evidence type="ECO:0000259" key="1">
    <source>
        <dbReference type="PROSITE" id="PS50097"/>
    </source>
</evidence>
<gene>
    <name evidence="2" type="ORF">CVLEPA_LOCUS19247</name>
</gene>
<dbReference type="SMART" id="SM00225">
    <property type="entry name" value="BTB"/>
    <property type="match status" value="1"/>
</dbReference>
<dbReference type="Gene3D" id="3.30.710.10">
    <property type="entry name" value="Potassium Channel Kv1.1, Chain A"/>
    <property type="match status" value="1"/>
</dbReference>
<reference evidence="2 3" key="1">
    <citation type="submission" date="2024-02" db="EMBL/GenBank/DDBJ databases">
        <authorList>
            <person name="Daric V."/>
            <person name="Darras S."/>
        </authorList>
    </citation>
    <scope>NUCLEOTIDE SEQUENCE [LARGE SCALE GENOMIC DNA]</scope>
</reference>
<evidence type="ECO:0000313" key="3">
    <source>
        <dbReference type="Proteomes" id="UP001642483"/>
    </source>
</evidence>
<proteinExistence type="predicted"/>
<sequence length="109" mass="12466">MIFCFMYFLGNDIIQANKTILAASSDYFAQCLNDTSTFLEIPETSTSVFEILLDFIYTSHIRITSENVEALLKAAVTFELPKLQHLCKVRDLCTQIESHIFMLMLTEPC</sequence>
<dbReference type="Proteomes" id="UP001642483">
    <property type="component" value="Unassembled WGS sequence"/>
</dbReference>
<dbReference type="InterPro" id="IPR011333">
    <property type="entry name" value="SKP1/BTB/POZ_sf"/>
</dbReference>
<dbReference type="PANTHER" id="PTHR24410:SF23">
    <property type="entry name" value="BTB DOMAIN-CONTAINING PROTEIN-RELATED"/>
    <property type="match status" value="1"/>
</dbReference>
<keyword evidence="3" id="KW-1185">Reference proteome</keyword>
<evidence type="ECO:0000313" key="2">
    <source>
        <dbReference type="EMBL" id="CAK8687173.1"/>
    </source>
</evidence>
<dbReference type="InterPro" id="IPR000210">
    <property type="entry name" value="BTB/POZ_dom"/>
</dbReference>
<dbReference type="Pfam" id="PF00651">
    <property type="entry name" value="BTB"/>
    <property type="match status" value="1"/>
</dbReference>
<comment type="caution">
    <text evidence="2">The sequence shown here is derived from an EMBL/GenBank/DDBJ whole genome shotgun (WGS) entry which is preliminary data.</text>
</comment>
<dbReference type="EMBL" id="CAWYQH010000103">
    <property type="protein sequence ID" value="CAK8687173.1"/>
    <property type="molecule type" value="Genomic_DNA"/>
</dbReference>
<dbReference type="SUPFAM" id="SSF54695">
    <property type="entry name" value="POZ domain"/>
    <property type="match status" value="1"/>
</dbReference>